<gene>
    <name evidence="1" type="ORF">KUCAC02_016260</name>
</gene>
<accession>A0ACB9Y186</accession>
<evidence type="ECO:0000313" key="1">
    <source>
        <dbReference type="EMBL" id="KAI4833352.1"/>
    </source>
</evidence>
<dbReference type="EMBL" id="CM043785">
    <property type="protein sequence ID" value="KAI4833352.1"/>
    <property type="molecule type" value="Genomic_DNA"/>
</dbReference>
<feature type="non-terminal residue" evidence="1">
    <location>
        <position position="864"/>
    </location>
</feature>
<name>A0ACB9Y186_CHAAC</name>
<feature type="non-terminal residue" evidence="1">
    <location>
        <position position="1"/>
    </location>
</feature>
<evidence type="ECO:0000313" key="2">
    <source>
        <dbReference type="Proteomes" id="UP001057452"/>
    </source>
</evidence>
<dbReference type="Proteomes" id="UP001057452">
    <property type="component" value="Chromosome 1"/>
</dbReference>
<reference evidence="1" key="1">
    <citation type="submission" date="2022-05" db="EMBL/GenBank/DDBJ databases">
        <title>Chromosome-level genome of Chaenocephalus aceratus.</title>
        <authorList>
            <person name="Park H."/>
        </authorList>
    </citation>
    <scope>NUCLEOTIDE SEQUENCE</scope>
    <source>
        <strain evidence="1">KU_202001</strain>
    </source>
</reference>
<organism evidence="1 2">
    <name type="scientific">Chaenocephalus aceratus</name>
    <name type="common">Blackfin icefish</name>
    <name type="synonym">Chaenichthys aceratus</name>
    <dbReference type="NCBI Taxonomy" id="36190"/>
    <lineage>
        <taxon>Eukaryota</taxon>
        <taxon>Metazoa</taxon>
        <taxon>Chordata</taxon>
        <taxon>Craniata</taxon>
        <taxon>Vertebrata</taxon>
        <taxon>Euteleostomi</taxon>
        <taxon>Actinopterygii</taxon>
        <taxon>Neopterygii</taxon>
        <taxon>Teleostei</taxon>
        <taxon>Neoteleostei</taxon>
        <taxon>Acanthomorphata</taxon>
        <taxon>Eupercaria</taxon>
        <taxon>Perciformes</taxon>
        <taxon>Notothenioidei</taxon>
        <taxon>Channichthyidae</taxon>
        <taxon>Chaenocephalus</taxon>
    </lineage>
</organism>
<protein>
    <submittedName>
        <fullName evidence="1">Uncharacterized protein</fullName>
    </submittedName>
</protein>
<proteinExistence type="predicted"/>
<keyword evidence="2" id="KW-1185">Reference proteome</keyword>
<sequence length="864" mass="93087">LSNHHGSTLPPVPPPHRRKPSITALNQSLGSSHHAGHSLNSTRQITPPTGSPAPVAGQSPAELQTTPPESVPLQDSWVLGSNVPLETRHFLFKTGTGTTPLFSTATPGYTMATGSVYSPPTRPLPRNTLSRSAFKFKKSSKYCSWRCTALSAVGLSVLLAVLLCYCIASSHRGPRFIPSTASLCRGGLRHRGLLIPTFSQTVSIIQQTPRSIQQCMEDQGGAMHLFGLNWQLQESEGYGAFENGGGGRDTTPNTFMVSTDNGKMFLLENNTIDTGEVDVGRRAIQDVPPGVFWRSQLYIDQPQFLKFNISVQKDALVGVYGRKGLPPSHTQYDFVELLDGSRLISKDKRSLSDTDAGHAHEEGSAGGARHTRSVNVHGAGFIQYLDTGIWHLAMYNDGRNTEQVSYNTIAIGFLGPDCSRAACPVLCSGNGQYSRGRCQCYSGWKGTECDVPVNQCIDIHCGGHGICIVGACICNTGYKGNNCEEVDCIDPSCSAHGVCIHGECHCQPGWGGASCEIAKAMCPDQCSAHGTHNAETSTCSCDQNWTGPDCSLEVCEVDCGSRGVCYGGACRCEEGWTGSVCDQKACHPLCSKNGVCKEGKCECDQGWTGEHCNIEGCPGLCNNNGRCTLEASGWHCICQSGWRGAGCHVAMETLCTDGKDNEGDGLTDCMDPDCCLQPSCQSQLYCRGSPDPGEVLSQSPSSLIPQQAARSFYQRIHFLLGAESTHVITGDSPFNKSLVSIIRGQVLTADGTPLIGVNVTFVHYPEHGYTLTRKDGMFDLLANGGASLTLSFERAPFLTQYRTVWVPWNVFYVMDTLVMKKEENDIPSCDLSGFIRPSPVIVASPLSTFHRCSSEDGPIIPETQ</sequence>
<comment type="caution">
    <text evidence="1">The sequence shown here is derived from an EMBL/GenBank/DDBJ whole genome shotgun (WGS) entry which is preliminary data.</text>
</comment>